<dbReference type="InterPro" id="IPR016181">
    <property type="entry name" value="Acyl_CoA_acyltransferase"/>
</dbReference>
<dbReference type="PANTHER" id="PTHR31435">
    <property type="entry name" value="PROTEIN NATD1"/>
    <property type="match status" value="1"/>
</dbReference>
<dbReference type="InterPro" id="IPR045057">
    <property type="entry name" value="Gcn5-rel_NAT"/>
</dbReference>
<dbReference type="InterPro" id="IPR000182">
    <property type="entry name" value="GNAT_dom"/>
</dbReference>
<dbReference type="RefSeq" id="WP_176064603.1">
    <property type="nucleotide sequence ID" value="NZ_BJTG01000004.1"/>
</dbReference>
<dbReference type="Gene3D" id="3.40.630.30">
    <property type="match status" value="1"/>
</dbReference>
<feature type="domain" description="N-acetyltransferase" evidence="1">
    <location>
        <begin position="1"/>
        <end position="106"/>
    </location>
</feature>
<dbReference type="PROSITE" id="PS51186">
    <property type="entry name" value="GNAT"/>
    <property type="match status" value="1"/>
</dbReference>
<dbReference type="EMBL" id="BJTG01000004">
    <property type="protein sequence ID" value="GEJ57116.1"/>
    <property type="molecule type" value="Genomic_DNA"/>
</dbReference>
<reference evidence="4" key="1">
    <citation type="journal article" date="2020" name="Appl. Environ. Microbiol.">
        <title>Diazotrophic Anaeromyxobacter Isolates from Soils.</title>
        <authorList>
            <person name="Masuda Y."/>
            <person name="Yamanaka H."/>
            <person name="Xu Z.X."/>
            <person name="Shiratori Y."/>
            <person name="Aono T."/>
            <person name="Amachi S."/>
            <person name="Senoo K."/>
            <person name="Itoh H."/>
        </authorList>
    </citation>
    <scope>NUCLEOTIDE SEQUENCE [LARGE SCALE GENOMIC DNA]</scope>
    <source>
        <strain evidence="4">R267</strain>
    </source>
</reference>
<keyword evidence="3" id="KW-0808">Transferase</keyword>
<proteinExistence type="predicted"/>
<accession>A0A7I9VL17</accession>
<organism evidence="3 4">
    <name type="scientific">Anaeromyxobacter diazotrophicus</name>
    <dbReference type="NCBI Taxonomy" id="2590199"/>
    <lineage>
        <taxon>Bacteria</taxon>
        <taxon>Pseudomonadati</taxon>
        <taxon>Myxococcota</taxon>
        <taxon>Myxococcia</taxon>
        <taxon>Myxococcales</taxon>
        <taxon>Cystobacterineae</taxon>
        <taxon>Anaeromyxobacteraceae</taxon>
        <taxon>Anaeromyxobacter</taxon>
    </lineage>
</organism>
<dbReference type="PROSITE" id="PS51729">
    <property type="entry name" value="GNAT_YJDJ"/>
    <property type="match status" value="1"/>
</dbReference>
<dbReference type="InterPro" id="IPR031165">
    <property type="entry name" value="GNAT_YJDJ"/>
</dbReference>
<evidence type="ECO:0000259" key="1">
    <source>
        <dbReference type="PROSITE" id="PS51186"/>
    </source>
</evidence>
<gene>
    <name evidence="3" type="ORF">AMYX_18570</name>
</gene>
<dbReference type="CDD" id="cd04301">
    <property type="entry name" value="NAT_SF"/>
    <property type="match status" value="1"/>
</dbReference>
<evidence type="ECO:0000313" key="4">
    <source>
        <dbReference type="Proteomes" id="UP000503640"/>
    </source>
</evidence>
<dbReference type="SUPFAM" id="SSF55729">
    <property type="entry name" value="Acyl-CoA N-acyltransferases (Nat)"/>
    <property type="match status" value="1"/>
</dbReference>
<keyword evidence="4" id="KW-1185">Reference proteome</keyword>
<comment type="caution">
    <text evidence="3">The sequence shown here is derived from an EMBL/GenBank/DDBJ whole genome shotgun (WGS) entry which is preliminary data.</text>
</comment>
<dbReference type="Proteomes" id="UP000503640">
    <property type="component" value="Unassembled WGS sequence"/>
</dbReference>
<feature type="domain" description="N-acetyltransferase" evidence="2">
    <location>
        <begin position="19"/>
        <end position="106"/>
    </location>
</feature>
<evidence type="ECO:0000259" key="2">
    <source>
        <dbReference type="PROSITE" id="PS51729"/>
    </source>
</evidence>
<dbReference type="GO" id="GO:0016747">
    <property type="term" value="F:acyltransferase activity, transferring groups other than amino-acyl groups"/>
    <property type="evidence" value="ECO:0007669"/>
    <property type="project" value="InterPro"/>
</dbReference>
<evidence type="ECO:0000313" key="3">
    <source>
        <dbReference type="EMBL" id="GEJ57116.1"/>
    </source>
</evidence>
<dbReference type="AlphaFoldDB" id="A0A7I9VL17"/>
<name>A0A7I9VL17_9BACT</name>
<protein>
    <submittedName>
        <fullName evidence="3">N-acetyltransferase</fullName>
    </submittedName>
</protein>
<dbReference type="Pfam" id="PF14542">
    <property type="entry name" value="Acetyltransf_CG"/>
    <property type="match status" value="1"/>
</dbReference>
<sequence>MAERTTTEQPTHELAVRHAGGARGGAFLVERGGERLAELTYRRDEAGRAVIEHTEVSEVLRGQGVARRLVDAAVAWSRESGVKLVPVCTYAKKVLEHDPALRDVLG</sequence>
<dbReference type="PANTHER" id="PTHR31435:SF10">
    <property type="entry name" value="BSR4717 PROTEIN"/>
    <property type="match status" value="1"/>
</dbReference>